<dbReference type="Proteomes" id="UP000295096">
    <property type="component" value="Unassembled WGS sequence"/>
</dbReference>
<sequence length="419" mass="44490">MAKCQSSLRWCSMPCTPDRIPCMRRIPLALLLLLLAQAPAFAQFGPQGPPAVGTVTADRKPVTESSEFTGRIEAVNRVEIRARVTGFLQERAFTEGQEVKAGDVLFRIEKPPFEATLEQAKANVASAQATLENARVSLARARELQQTGAGTRVALDNALAQERTANAGLLGAQAQVRTAEINLGYTDIIAPIDGKIGRATYTPGNVVAPTLTEPLATIVSQDPMRVVFTVSARAAVELRNRYEPRGGVDAVVIRIRTTDGRAYPQPGRIQFIDTQIDRNTDSLLIRALIPNPRRAEVQAGGAGDRELIDGQFVTVSVEGAEPVPAIVLPRAAVLQDQGGNYVMVVDAEKKAQRRPVTLGQTVRDQVVIEGGLQGGETVIAEGLQRVRPGQEVNAAPVGAPPPGSRPGGPPAAAPAGRPG</sequence>
<comment type="similarity">
    <text evidence="2">Belongs to the membrane fusion protein (MFP) (TC 8.A.1) family.</text>
</comment>
<evidence type="ECO:0000313" key="11">
    <source>
        <dbReference type="Proteomes" id="UP000295096"/>
    </source>
</evidence>
<comment type="caution">
    <text evidence="10">The sequence shown here is derived from an EMBL/GenBank/DDBJ whole genome shotgun (WGS) entry which is preliminary data.</text>
</comment>
<comment type="subcellular location">
    <subcellularLocation>
        <location evidence="1">Cell envelope</location>
    </subcellularLocation>
</comment>
<keyword evidence="11" id="KW-1185">Reference proteome</keyword>
<dbReference type="PANTHER" id="PTHR30158:SF3">
    <property type="entry name" value="MULTIDRUG EFFLUX PUMP SUBUNIT ACRA-RELATED"/>
    <property type="match status" value="1"/>
</dbReference>
<dbReference type="Pfam" id="PF25944">
    <property type="entry name" value="Beta-barrel_RND"/>
    <property type="match status" value="1"/>
</dbReference>
<evidence type="ECO:0000259" key="9">
    <source>
        <dbReference type="Pfam" id="PF25967"/>
    </source>
</evidence>
<keyword evidence="3" id="KW-0175">Coiled coil</keyword>
<evidence type="ECO:0000259" key="7">
    <source>
        <dbReference type="Pfam" id="PF25917"/>
    </source>
</evidence>
<evidence type="ECO:0000259" key="6">
    <source>
        <dbReference type="Pfam" id="PF25876"/>
    </source>
</evidence>
<dbReference type="GO" id="GO:0046677">
    <property type="term" value="P:response to antibiotic"/>
    <property type="evidence" value="ECO:0007669"/>
    <property type="project" value="TreeGrafter"/>
</dbReference>
<dbReference type="InterPro" id="IPR006143">
    <property type="entry name" value="RND_pump_MFP"/>
</dbReference>
<dbReference type="PANTHER" id="PTHR30158">
    <property type="entry name" value="ACRA/E-RELATED COMPONENT OF DRUG EFFLUX TRANSPORTER"/>
    <property type="match status" value="1"/>
</dbReference>
<evidence type="ECO:0000256" key="1">
    <source>
        <dbReference type="ARBA" id="ARBA00004196"/>
    </source>
</evidence>
<dbReference type="Gene3D" id="1.10.287.470">
    <property type="entry name" value="Helix hairpin bin"/>
    <property type="match status" value="1"/>
</dbReference>
<dbReference type="GO" id="GO:0005886">
    <property type="term" value="C:plasma membrane"/>
    <property type="evidence" value="ECO:0007669"/>
    <property type="project" value="TreeGrafter"/>
</dbReference>
<evidence type="ECO:0000256" key="5">
    <source>
        <dbReference type="SAM" id="SignalP"/>
    </source>
</evidence>
<dbReference type="Pfam" id="PF25876">
    <property type="entry name" value="HH_MFP_RND"/>
    <property type="match status" value="1"/>
</dbReference>
<dbReference type="InterPro" id="IPR058626">
    <property type="entry name" value="MdtA-like_b-barrel"/>
</dbReference>
<evidence type="ECO:0000256" key="3">
    <source>
        <dbReference type="SAM" id="Coils"/>
    </source>
</evidence>
<dbReference type="EMBL" id="SMSJ01000133">
    <property type="protein sequence ID" value="TDH58307.1"/>
    <property type="molecule type" value="Genomic_DNA"/>
</dbReference>
<proteinExistence type="inferred from homology"/>
<dbReference type="AlphaFoldDB" id="A0A4R5Q873"/>
<evidence type="ECO:0000259" key="8">
    <source>
        <dbReference type="Pfam" id="PF25944"/>
    </source>
</evidence>
<evidence type="ECO:0000256" key="4">
    <source>
        <dbReference type="SAM" id="MobiDB-lite"/>
    </source>
</evidence>
<evidence type="ECO:0000256" key="2">
    <source>
        <dbReference type="ARBA" id="ARBA00009477"/>
    </source>
</evidence>
<gene>
    <name evidence="10" type="ORF">E2C06_33290</name>
</gene>
<feature type="domain" description="Multidrug resistance protein MdtA-like barrel-sandwich hybrid" evidence="7">
    <location>
        <begin position="76"/>
        <end position="218"/>
    </location>
</feature>
<dbReference type="FunFam" id="2.40.420.20:FF:000001">
    <property type="entry name" value="Efflux RND transporter periplasmic adaptor subunit"/>
    <property type="match status" value="1"/>
</dbReference>
<dbReference type="Gene3D" id="2.40.420.20">
    <property type="match status" value="1"/>
</dbReference>
<dbReference type="Gene3D" id="2.40.30.170">
    <property type="match status" value="1"/>
</dbReference>
<feature type="signal peptide" evidence="5">
    <location>
        <begin position="1"/>
        <end position="42"/>
    </location>
</feature>
<feature type="domain" description="Multidrug resistance protein MdtA-like beta-barrel" evidence="8">
    <location>
        <begin position="223"/>
        <end position="294"/>
    </location>
</feature>
<dbReference type="Pfam" id="PF25967">
    <property type="entry name" value="RND-MFP_C"/>
    <property type="match status" value="1"/>
</dbReference>
<feature type="domain" description="Multidrug resistance protein MdtA-like alpha-helical hairpin" evidence="6">
    <location>
        <begin position="116"/>
        <end position="186"/>
    </location>
</feature>
<dbReference type="Gene3D" id="2.40.50.100">
    <property type="match status" value="1"/>
</dbReference>
<feature type="domain" description="Multidrug resistance protein MdtA-like C-terminal permuted SH3" evidence="9">
    <location>
        <begin position="325"/>
        <end position="385"/>
    </location>
</feature>
<feature type="compositionally biased region" description="Pro residues" evidence="4">
    <location>
        <begin position="398"/>
        <end position="412"/>
    </location>
</feature>
<name>A0A4R5Q873_9PROT</name>
<dbReference type="SUPFAM" id="SSF111369">
    <property type="entry name" value="HlyD-like secretion proteins"/>
    <property type="match status" value="1"/>
</dbReference>
<feature type="chain" id="PRO_5020791708" evidence="5">
    <location>
        <begin position="43"/>
        <end position="419"/>
    </location>
</feature>
<accession>A0A4R5Q873</accession>
<protein>
    <submittedName>
        <fullName evidence="10">Efflux RND transporter periplasmic adaptor subunit</fullName>
    </submittedName>
</protein>
<dbReference type="GO" id="GO:0022857">
    <property type="term" value="F:transmembrane transporter activity"/>
    <property type="evidence" value="ECO:0007669"/>
    <property type="project" value="InterPro"/>
</dbReference>
<feature type="region of interest" description="Disordered" evidence="4">
    <location>
        <begin position="384"/>
        <end position="419"/>
    </location>
</feature>
<reference evidence="10 11" key="1">
    <citation type="journal article" date="2016" name="J. Microbiol.">
        <title>Dankookia rubra gen. nov., sp. nov., an alphaproteobacterium isolated from sediment of a shallow stream.</title>
        <authorList>
            <person name="Kim W.H."/>
            <person name="Kim D.H."/>
            <person name="Kang K."/>
            <person name="Ahn T.Y."/>
        </authorList>
    </citation>
    <scope>NUCLEOTIDE SEQUENCE [LARGE SCALE GENOMIC DNA]</scope>
    <source>
        <strain evidence="10 11">JCM30602</strain>
    </source>
</reference>
<feature type="coiled-coil region" evidence="3">
    <location>
        <begin position="117"/>
        <end position="144"/>
    </location>
</feature>
<dbReference type="InterPro" id="IPR058627">
    <property type="entry name" value="MdtA-like_C"/>
</dbReference>
<keyword evidence="5" id="KW-0732">Signal</keyword>
<dbReference type="InterPro" id="IPR058625">
    <property type="entry name" value="MdtA-like_BSH"/>
</dbReference>
<dbReference type="OrthoDB" id="9800613at2"/>
<dbReference type="NCBIfam" id="TIGR01730">
    <property type="entry name" value="RND_mfp"/>
    <property type="match status" value="1"/>
</dbReference>
<dbReference type="InterPro" id="IPR058624">
    <property type="entry name" value="MdtA-like_HH"/>
</dbReference>
<dbReference type="GO" id="GO:0030313">
    <property type="term" value="C:cell envelope"/>
    <property type="evidence" value="ECO:0007669"/>
    <property type="project" value="UniProtKB-SubCell"/>
</dbReference>
<organism evidence="10 11">
    <name type="scientific">Dankookia rubra</name>
    <dbReference type="NCBI Taxonomy" id="1442381"/>
    <lineage>
        <taxon>Bacteria</taxon>
        <taxon>Pseudomonadati</taxon>
        <taxon>Pseudomonadota</taxon>
        <taxon>Alphaproteobacteria</taxon>
        <taxon>Acetobacterales</taxon>
        <taxon>Roseomonadaceae</taxon>
        <taxon>Dankookia</taxon>
    </lineage>
</organism>
<evidence type="ECO:0000313" key="10">
    <source>
        <dbReference type="EMBL" id="TDH58307.1"/>
    </source>
</evidence>
<dbReference type="Pfam" id="PF25917">
    <property type="entry name" value="BSH_RND"/>
    <property type="match status" value="1"/>
</dbReference>